<dbReference type="Gene3D" id="2.40.128.20">
    <property type="match status" value="1"/>
</dbReference>
<organism evidence="2 3">
    <name type="scientific">Mizuhopecten yessoensis</name>
    <name type="common">Japanese scallop</name>
    <name type="synonym">Patinopecten yessoensis</name>
    <dbReference type="NCBI Taxonomy" id="6573"/>
    <lineage>
        <taxon>Eukaryota</taxon>
        <taxon>Metazoa</taxon>
        <taxon>Spiralia</taxon>
        <taxon>Lophotrochozoa</taxon>
        <taxon>Mollusca</taxon>
        <taxon>Bivalvia</taxon>
        <taxon>Autobranchia</taxon>
        <taxon>Pteriomorphia</taxon>
        <taxon>Pectinida</taxon>
        <taxon>Pectinoidea</taxon>
        <taxon>Pectinidae</taxon>
        <taxon>Mizuhopecten</taxon>
    </lineage>
</organism>
<proteinExistence type="predicted"/>
<dbReference type="EMBL" id="NEDP02002271">
    <property type="protein sequence ID" value="OWF51371.1"/>
    <property type="molecule type" value="Genomic_DNA"/>
</dbReference>
<protein>
    <recommendedName>
        <fullName evidence="4">Apolipoprotein D</fullName>
    </recommendedName>
</protein>
<feature type="signal peptide" evidence="1">
    <location>
        <begin position="1"/>
        <end position="16"/>
    </location>
</feature>
<reference evidence="2 3" key="1">
    <citation type="journal article" date="2017" name="Nat. Ecol. Evol.">
        <title>Scallop genome provides insights into evolution of bilaterian karyotype and development.</title>
        <authorList>
            <person name="Wang S."/>
            <person name="Zhang J."/>
            <person name="Jiao W."/>
            <person name="Li J."/>
            <person name="Xun X."/>
            <person name="Sun Y."/>
            <person name="Guo X."/>
            <person name="Huan P."/>
            <person name="Dong B."/>
            <person name="Zhang L."/>
            <person name="Hu X."/>
            <person name="Sun X."/>
            <person name="Wang J."/>
            <person name="Zhao C."/>
            <person name="Wang Y."/>
            <person name="Wang D."/>
            <person name="Huang X."/>
            <person name="Wang R."/>
            <person name="Lv J."/>
            <person name="Li Y."/>
            <person name="Zhang Z."/>
            <person name="Liu B."/>
            <person name="Lu W."/>
            <person name="Hui Y."/>
            <person name="Liang J."/>
            <person name="Zhou Z."/>
            <person name="Hou R."/>
            <person name="Li X."/>
            <person name="Liu Y."/>
            <person name="Li H."/>
            <person name="Ning X."/>
            <person name="Lin Y."/>
            <person name="Zhao L."/>
            <person name="Xing Q."/>
            <person name="Dou J."/>
            <person name="Li Y."/>
            <person name="Mao J."/>
            <person name="Guo H."/>
            <person name="Dou H."/>
            <person name="Li T."/>
            <person name="Mu C."/>
            <person name="Jiang W."/>
            <person name="Fu Q."/>
            <person name="Fu X."/>
            <person name="Miao Y."/>
            <person name="Liu J."/>
            <person name="Yu Q."/>
            <person name="Li R."/>
            <person name="Liao H."/>
            <person name="Li X."/>
            <person name="Kong Y."/>
            <person name="Jiang Z."/>
            <person name="Chourrout D."/>
            <person name="Li R."/>
            <person name="Bao Z."/>
        </authorList>
    </citation>
    <scope>NUCLEOTIDE SEQUENCE [LARGE SCALE GENOMIC DNA]</scope>
    <source>
        <strain evidence="2 3">PY_sf001</strain>
    </source>
</reference>
<evidence type="ECO:0000313" key="3">
    <source>
        <dbReference type="Proteomes" id="UP000242188"/>
    </source>
</evidence>
<dbReference type="Proteomes" id="UP000242188">
    <property type="component" value="Unassembled WGS sequence"/>
</dbReference>
<dbReference type="AlphaFoldDB" id="A0A210QRM5"/>
<evidence type="ECO:0000313" key="2">
    <source>
        <dbReference type="EMBL" id="OWF51371.1"/>
    </source>
</evidence>
<evidence type="ECO:0000256" key="1">
    <source>
        <dbReference type="SAM" id="SignalP"/>
    </source>
</evidence>
<dbReference type="SUPFAM" id="SSF50814">
    <property type="entry name" value="Lipocalins"/>
    <property type="match status" value="1"/>
</dbReference>
<comment type="caution">
    <text evidence="2">The sequence shown here is derived from an EMBL/GenBank/DDBJ whole genome shotgun (WGS) entry which is preliminary data.</text>
</comment>
<keyword evidence="1" id="KW-0732">Signal</keyword>
<dbReference type="OrthoDB" id="565904at2759"/>
<feature type="chain" id="PRO_5012058124" description="Apolipoprotein D" evidence="1">
    <location>
        <begin position="17"/>
        <end position="190"/>
    </location>
</feature>
<dbReference type="InterPro" id="IPR012674">
    <property type="entry name" value="Calycin"/>
</dbReference>
<keyword evidence="3" id="KW-1185">Reference proteome</keyword>
<sequence length="190" mass="21975">MAVALCIFTVSVLVLALPCVFGGRYCNFDMLLPRDFDVGQFFGYWYEIERTETTLGYYTFVSQTWGFTESYQNMHNMKLHYAGRPPGYYCMRGTHELLPYIGAPGRFLMEDTSNVFQVVDTDYNTYALVYICYGQRLKQGYCHMSNMHVSLLSRHPSSDFAERDIIQHISNRCITRKDLVRAPEVASCQV</sequence>
<evidence type="ECO:0008006" key="4">
    <source>
        <dbReference type="Google" id="ProtNLM"/>
    </source>
</evidence>
<gene>
    <name evidence="2" type="ORF">KP79_PYT14646</name>
</gene>
<dbReference type="GO" id="GO:0008289">
    <property type="term" value="F:lipid binding"/>
    <property type="evidence" value="ECO:0007669"/>
    <property type="project" value="UniProtKB-KW"/>
</dbReference>
<name>A0A210QRM5_MIZYE</name>
<accession>A0A210QRM5</accession>